<dbReference type="SMART" id="SM00793">
    <property type="entry name" value="AgrB"/>
    <property type="match status" value="1"/>
</dbReference>
<gene>
    <name evidence="9" type="ORF">BS637_04410</name>
    <name evidence="10" type="ORF">BS638_02215</name>
</gene>
<evidence type="ECO:0000256" key="2">
    <source>
        <dbReference type="ARBA" id="ARBA00022654"/>
    </source>
</evidence>
<evidence type="ECO:0000313" key="9">
    <source>
        <dbReference type="EMBL" id="OOO63057.1"/>
    </source>
</evidence>
<accession>A0A1S9IH74</accession>
<keyword evidence="7 8" id="KW-0472">Membrane</keyword>
<evidence type="ECO:0000256" key="3">
    <source>
        <dbReference type="ARBA" id="ARBA00022670"/>
    </source>
</evidence>
<reference evidence="10 12" key="1">
    <citation type="submission" date="2016-12" db="EMBL/GenBank/DDBJ databases">
        <title>Clostridium tepidum sp. nov., a close relative of Clostridium sporogenes and Clostridium botulinum Group I.</title>
        <authorList>
            <person name="Dobritsa A.P."/>
            <person name="Kutumbaka K.K."/>
            <person name="Werner K."/>
            <person name="Wiedmann M."/>
            <person name="Asmus A."/>
            <person name="Samadpour M."/>
        </authorList>
    </citation>
    <scope>NUCLEOTIDE SEQUENCE [LARGE SCALE GENOMIC DNA]</scope>
    <source>
        <strain evidence="10 12">IEH 97212</strain>
    </source>
</reference>
<evidence type="ECO:0000256" key="7">
    <source>
        <dbReference type="ARBA" id="ARBA00023136"/>
    </source>
</evidence>
<name>A0A1S9IH74_9CLOT</name>
<dbReference type="EMBL" id="MRAE01000003">
    <property type="protein sequence ID" value="OOO69632.1"/>
    <property type="molecule type" value="Genomic_DNA"/>
</dbReference>
<dbReference type="EMBL" id="MRAD01000003">
    <property type="protein sequence ID" value="OOO63057.1"/>
    <property type="molecule type" value="Genomic_DNA"/>
</dbReference>
<keyword evidence="1" id="KW-1003">Cell membrane</keyword>
<evidence type="ECO:0000313" key="10">
    <source>
        <dbReference type="EMBL" id="OOO69632.1"/>
    </source>
</evidence>
<evidence type="ECO:0000256" key="8">
    <source>
        <dbReference type="SAM" id="Phobius"/>
    </source>
</evidence>
<dbReference type="InterPro" id="IPR006741">
    <property type="entry name" value="AgrB"/>
</dbReference>
<keyword evidence="5" id="KW-0378">Hydrolase</keyword>
<dbReference type="GO" id="GO:0006508">
    <property type="term" value="P:proteolysis"/>
    <property type="evidence" value="ECO:0007669"/>
    <property type="project" value="UniProtKB-KW"/>
</dbReference>
<reference evidence="9 11" key="2">
    <citation type="submission" date="2016-12" db="EMBL/GenBank/DDBJ databases">
        <title>Clostridium tepidum sp. nov., a close relative of Clostridium sporogenes and Clostridium botulinum Group I.</title>
        <authorList>
            <person name="Dobritsa A.P."/>
            <person name="Kutumbaka K."/>
            <person name="Werner K."/>
            <person name="Samadpour M."/>
        </authorList>
    </citation>
    <scope>NUCLEOTIDE SEQUENCE [LARGE SCALE GENOMIC DNA]</scope>
    <source>
        <strain evidence="9 11">PE</strain>
    </source>
</reference>
<protein>
    <submittedName>
        <fullName evidence="10">Accessory regulator AgrB</fullName>
    </submittedName>
</protein>
<evidence type="ECO:0000256" key="6">
    <source>
        <dbReference type="ARBA" id="ARBA00022989"/>
    </source>
</evidence>
<keyword evidence="11" id="KW-1185">Reference proteome</keyword>
<keyword evidence="4 8" id="KW-0812">Transmembrane</keyword>
<dbReference type="GO" id="GO:0009372">
    <property type="term" value="P:quorum sensing"/>
    <property type="evidence" value="ECO:0007669"/>
    <property type="project" value="UniProtKB-KW"/>
</dbReference>
<evidence type="ECO:0000313" key="11">
    <source>
        <dbReference type="Proteomes" id="UP000190206"/>
    </source>
</evidence>
<dbReference type="Proteomes" id="UP000190256">
    <property type="component" value="Unassembled WGS sequence"/>
</dbReference>
<proteinExistence type="predicted"/>
<evidence type="ECO:0000313" key="12">
    <source>
        <dbReference type="Proteomes" id="UP000190256"/>
    </source>
</evidence>
<evidence type="ECO:0000256" key="5">
    <source>
        <dbReference type="ARBA" id="ARBA00022801"/>
    </source>
</evidence>
<feature type="transmembrane region" description="Helical" evidence="8">
    <location>
        <begin position="178"/>
        <end position="199"/>
    </location>
</feature>
<organism evidence="10 12">
    <name type="scientific">Clostridium tepidum</name>
    <dbReference type="NCBI Taxonomy" id="1962263"/>
    <lineage>
        <taxon>Bacteria</taxon>
        <taxon>Bacillati</taxon>
        <taxon>Bacillota</taxon>
        <taxon>Clostridia</taxon>
        <taxon>Eubacteriales</taxon>
        <taxon>Clostridiaceae</taxon>
        <taxon>Clostridium</taxon>
    </lineage>
</organism>
<evidence type="ECO:0000256" key="1">
    <source>
        <dbReference type="ARBA" id="ARBA00022475"/>
    </source>
</evidence>
<keyword evidence="3" id="KW-0645">Protease</keyword>
<dbReference type="OrthoDB" id="2854767at2"/>
<keyword evidence="6 8" id="KW-1133">Transmembrane helix</keyword>
<dbReference type="STRING" id="1962263.BS637_04410"/>
<sequence>MFFIERISNKIGSKISGNLNLDKDTEEIIAYGAFAVLQTIWSFLCVIILGAIFKVLIESIIIVLTIAIFRKYSGGIHANSPNKCAIFGAIVCAVMALIVKNINIRFSLLTILIFILVYIYSYYTIYKFVPVDTKSKPIDNSDEKLRLKKCSFLVISMLLLIDILLLLLYLKYNNITLIYYGSCIIMGVLWQSFTLTPIAKKIFYNIAME</sequence>
<comment type="caution">
    <text evidence="10">The sequence shown here is derived from an EMBL/GenBank/DDBJ whole genome shotgun (WGS) entry which is preliminary data.</text>
</comment>
<keyword evidence="2" id="KW-0673">Quorum sensing</keyword>
<feature type="transmembrane region" description="Helical" evidence="8">
    <location>
        <begin position="150"/>
        <end position="172"/>
    </location>
</feature>
<feature type="transmembrane region" description="Helical" evidence="8">
    <location>
        <begin position="84"/>
        <end position="102"/>
    </location>
</feature>
<dbReference type="RefSeq" id="WP_078023561.1">
    <property type="nucleotide sequence ID" value="NZ_JANKAH010000009.1"/>
</dbReference>
<feature type="transmembrane region" description="Helical" evidence="8">
    <location>
        <begin position="108"/>
        <end position="129"/>
    </location>
</feature>
<dbReference type="Pfam" id="PF04647">
    <property type="entry name" value="AgrB"/>
    <property type="match status" value="1"/>
</dbReference>
<dbReference type="AlphaFoldDB" id="A0A1S9IH74"/>
<evidence type="ECO:0000256" key="4">
    <source>
        <dbReference type="ARBA" id="ARBA00022692"/>
    </source>
</evidence>
<dbReference type="Proteomes" id="UP000190206">
    <property type="component" value="Unassembled WGS sequence"/>
</dbReference>
<dbReference type="GO" id="GO:0016020">
    <property type="term" value="C:membrane"/>
    <property type="evidence" value="ECO:0007669"/>
    <property type="project" value="InterPro"/>
</dbReference>
<dbReference type="GO" id="GO:0008233">
    <property type="term" value="F:peptidase activity"/>
    <property type="evidence" value="ECO:0007669"/>
    <property type="project" value="UniProtKB-KW"/>
</dbReference>